<dbReference type="Pfam" id="PF05042">
    <property type="entry name" value="Caleosin"/>
    <property type="match status" value="1"/>
</dbReference>
<evidence type="ECO:0000256" key="2">
    <source>
        <dbReference type="SAM" id="MobiDB-lite"/>
    </source>
</evidence>
<keyword evidence="4" id="KW-1185">Reference proteome</keyword>
<dbReference type="SUPFAM" id="SSF47473">
    <property type="entry name" value="EF-hand"/>
    <property type="match status" value="1"/>
</dbReference>
<reference evidence="3 4" key="1">
    <citation type="submission" date="2015-01" db="EMBL/GenBank/DDBJ databases">
        <title>The Genome Sequence of Capronia semiimmersa CBS27337.</title>
        <authorList>
            <consortium name="The Broad Institute Genomics Platform"/>
            <person name="Cuomo C."/>
            <person name="de Hoog S."/>
            <person name="Gorbushina A."/>
            <person name="Stielow B."/>
            <person name="Teixiera M."/>
            <person name="Abouelleil A."/>
            <person name="Chapman S.B."/>
            <person name="Priest M."/>
            <person name="Young S.K."/>
            <person name="Wortman J."/>
            <person name="Nusbaum C."/>
            <person name="Birren B."/>
        </authorList>
    </citation>
    <scope>NUCLEOTIDE SEQUENCE [LARGE SCALE GENOMIC DNA]</scope>
    <source>
        <strain evidence="3 4">CBS 27337</strain>
    </source>
</reference>
<dbReference type="GO" id="GO:0005509">
    <property type="term" value="F:calcium ion binding"/>
    <property type="evidence" value="ECO:0007669"/>
    <property type="project" value="TreeGrafter"/>
</dbReference>
<evidence type="ECO:0000313" key="3">
    <source>
        <dbReference type="EMBL" id="KIW63661.1"/>
    </source>
</evidence>
<feature type="region of interest" description="Disordered" evidence="2">
    <location>
        <begin position="1"/>
        <end position="33"/>
    </location>
</feature>
<dbReference type="InterPro" id="IPR007736">
    <property type="entry name" value="Caleosin-related"/>
</dbReference>
<evidence type="ECO:0000256" key="1">
    <source>
        <dbReference type="ARBA" id="ARBA00006765"/>
    </source>
</evidence>
<dbReference type="HOGENOM" id="CLU_062049_1_0_1"/>
<evidence type="ECO:0000313" key="4">
    <source>
        <dbReference type="Proteomes" id="UP000054266"/>
    </source>
</evidence>
<accession>A0A0D2CEX5</accession>
<dbReference type="STRING" id="5601.A0A0D2CEX5"/>
<dbReference type="GO" id="GO:0004497">
    <property type="term" value="F:monooxygenase activity"/>
    <property type="evidence" value="ECO:0007669"/>
    <property type="project" value="TreeGrafter"/>
</dbReference>
<dbReference type="PANTHER" id="PTHR31495:SF0">
    <property type="entry name" value="BINDING PROTEIN CALEOSIN, PUTATIVE (AFU_ORTHOLOGUE AFUA_5G13750)-RELATED"/>
    <property type="match status" value="1"/>
</dbReference>
<dbReference type="InterPro" id="IPR011992">
    <property type="entry name" value="EF-hand-dom_pair"/>
</dbReference>
<gene>
    <name evidence="3" type="ORF">PV04_08646</name>
</gene>
<dbReference type="Proteomes" id="UP000054266">
    <property type="component" value="Unassembled WGS sequence"/>
</dbReference>
<proteinExistence type="inferred from homology"/>
<dbReference type="PANTHER" id="PTHR31495">
    <property type="entry name" value="PEROXYGENASE 3-RELATED"/>
    <property type="match status" value="1"/>
</dbReference>
<protein>
    <recommendedName>
        <fullName evidence="5">EF-hand domain-containing protein</fullName>
    </recommendedName>
</protein>
<evidence type="ECO:0008006" key="5">
    <source>
        <dbReference type="Google" id="ProtNLM"/>
    </source>
</evidence>
<sequence length="252" mass="29120">MDDTSGTNPHHENFTNGTHPASATKLSPSETAPQPTALQQHVSFWDRDNDGIIHPWDVYTGFRELGFSIPFSIGSLLIPIFFSYPTSLAYSWFPDPWLRIYVSSGHKAKHGSDTGVFDVDGHFHADRFDAMFERWDIDCSGGLSAEQMWAMWKKNRLAADVAGWCFAFMELWTTWLLLQKDGRVWKEDLRACYDGTLFWKISELVQQGQWHQGYGIWDFFDGMLKGGTWRNWEVKNQGDYKTTRRNDFSPNN</sequence>
<dbReference type="EMBL" id="KN846961">
    <property type="protein sequence ID" value="KIW63661.1"/>
    <property type="molecule type" value="Genomic_DNA"/>
</dbReference>
<dbReference type="AlphaFoldDB" id="A0A0D2CEX5"/>
<name>A0A0D2CEX5_9EURO</name>
<organism evidence="3 4">
    <name type="scientific">Phialophora macrospora</name>
    <dbReference type="NCBI Taxonomy" id="1851006"/>
    <lineage>
        <taxon>Eukaryota</taxon>
        <taxon>Fungi</taxon>
        <taxon>Dikarya</taxon>
        <taxon>Ascomycota</taxon>
        <taxon>Pezizomycotina</taxon>
        <taxon>Eurotiomycetes</taxon>
        <taxon>Chaetothyriomycetidae</taxon>
        <taxon>Chaetothyriales</taxon>
        <taxon>Herpotrichiellaceae</taxon>
        <taxon>Phialophora</taxon>
    </lineage>
</organism>
<comment type="similarity">
    <text evidence="1">Belongs to the caleosin family.</text>
</comment>